<dbReference type="Proteomes" id="UP000192343">
    <property type="component" value="Unassembled WGS sequence"/>
</dbReference>
<comment type="caution">
    <text evidence="2">The sequence shown here is derived from an EMBL/GenBank/DDBJ whole genome shotgun (WGS) entry which is preliminary data.</text>
</comment>
<evidence type="ECO:0008006" key="4">
    <source>
        <dbReference type="Google" id="ProtNLM"/>
    </source>
</evidence>
<proteinExistence type="predicted"/>
<dbReference type="RefSeq" id="WP_083052570.1">
    <property type="nucleotide sequence ID" value="NZ_CAXXQO010000002.1"/>
</dbReference>
<feature type="signal peptide" evidence="1">
    <location>
        <begin position="1"/>
        <end position="22"/>
    </location>
</feature>
<evidence type="ECO:0000256" key="1">
    <source>
        <dbReference type="SAM" id="SignalP"/>
    </source>
</evidence>
<dbReference type="PROSITE" id="PS51257">
    <property type="entry name" value="PROKAR_LIPOPROTEIN"/>
    <property type="match status" value="1"/>
</dbReference>
<dbReference type="OrthoDB" id="359246at2"/>
<keyword evidence="3" id="KW-1185">Reference proteome</keyword>
<dbReference type="EMBL" id="MWQY01000023">
    <property type="protein sequence ID" value="ORC31876.1"/>
    <property type="molecule type" value="Genomic_DNA"/>
</dbReference>
<protein>
    <recommendedName>
        <fullName evidence="4">DUF4878 domain-containing protein</fullName>
    </recommendedName>
</protein>
<name>A0A1Y1RU73_9SPIO</name>
<gene>
    <name evidence="2" type="ORF">B4O97_16570</name>
</gene>
<evidence type="ECO:0000313" key="3">
    <source>
        <dbReference type="Proteomes" id="UP000192343"/>
    </source>
</evidence>
<dbReference type="AlphaFoldDB" id="A0A1Y1RU73"/>
<accession>A0A1Y1RU73</accession>
<keyword evidence="1" id="KW-0732">Signal</keyword>
<reference evidence="2 3" key="1">
    <citation type="submission" date="2017-03" db="EMBL/GenBank/DDBJ databases">
        <title>Draft Genome sequence of Marispirochaeta sp. strain JC444.</title>
        <authorList>
            <person name="Shivani Y."/>
            <person name="Subhash Y."/>
            <person name="Sasikala C."/>
            <person name="Ramana C."/>
        </authorList>
    </citation>
    <scope>NUCLEOTIDE SEQUENCE [LARGE SCALE GENOMIC DNA]</scope>
    <source>
        <strain evidence="2 3">JC444</strain>
    </source>
</reference>
<feature type="chain" id="PRO_5012733971" description="DUF4878 domain-containing protein" evidence="1">
    <location>
        <begin position="23"/>
        <end position="189"/>
    </location>
</feature>
<evidence type="ECO:0000313" key="2">
    <source>
        <dbReference type="EMBL" id="ORC31876.1"/>
    </source>
</evidence>
<dbReference type="STRING" id="1963862.B4O97_16570"/>
<organism evidence="2 3">
    <name type="scientific">Marispirochaeta aestuarii</name>
    <dbReference type="NCBI Taxonomy" id="1963862"/>
    <lineage>
        <taxon>Bacteria</taxon>
        <taxon>Pseudomonadati</taxon>
        <taxon>Spirochaetota</taxon>
        <taxon>Spirochaetia</taxon>
        <taxon>Spirochaetales</taxon>
        <taxon>Spirochaetaceae</taxon>
        <taxon>Marispirochaeta</taxon>
    </lineage>
</organism>
<sequence>MKVNIVRVFIFLCAGLAVLTFAGCASVEPEVAEPVEPAVIEEVPEPEPPAEEPVEGEPEDFVVTQEIYEKTFDDVEVLIDRLNTIIRNENFEEWNQYLTREYREHYSDPAVLREISDDLRKKYRYELRLRSLRDYFLYIVVGSREEATLDKIEFIDENHLLAYSIVNDTPVILYYLANDGEGWKIALWQ</sequence>